<dbReference type="STRING" id="564608.C1N290"/>
<gene>
    <name evidence="7" type="ORF">MICPUCDRAFT_51893</name>
</gene>
<dbReference type="GO" id="GO:0000785">
    <property type="term" value="C:chromatin"/>
    <property type="evidence" value="ECO:0007669"/>
    <property type="project" value="TreeGrafter"/>
</dbReference>
<dbReference type="RefSeq" id="XP_003062250.1">
    <property type="nucleotide sequence ID" value="XM_003062204.1"/>
</dbReference>
<dbReference type="AlphaFoldDB" id="C1N290"/>
<sequence length="210" mass="22978">MDDYPQCETCGARFYYPAKLAEHANVHSGTTPFRCEHDGCEEAFPTRDRLRTHAQKHDAKHECALCGKRFQTAGASRRSTRVQRLNDRRVAPRVRPSLASPSRVLRSHAMTHTTSRPHACPHEGCGKAFKTEKAVASHARTHTGEKPYRCTFGACERAFSSQGEFSRHRIKTHGVRLRNAQPAAGVGDVGGGFVGVGVGADEVLVAGVCE</sequence>
<evidence type="ECO:0000313" key="7">
    <source>
        <dbReference type="EMBL" id="EEH53962.1"/>
    </source>
</evidence>
<dbReference type="GO" id="GO:0005667">
    <property type="term" value="C:transcription regulator complex"/>
    <property type="evidence" value="ECO:0007669"/>
    <property type="project" value="TreeGrafter"/>
</dbReference>
<reference evidence="7 8" key="1">
    <citation type="journal article" date="2009" name="Science">
        <title>Green evolution and dynamic adaptations revealed by genomes of the marine picoeukaryotes Micromonas.</title>
        <authorList>
            <person name="Worden A.Z."/>
            <person name="Lee J.H."/>
            <person name="Mock T."/>
            <person name="Rouze P."/>
            <person name="Simmons M.P."/>
            <person name="Aerts A.L."/>
            <person name="Allen A.E."/>
            <person name="Cuvelier M.L."/>
            <person name="Derelle E."/>
            <person name="Everett M.V."/>
            <person name="Foulon E."/>
            <person name="Grimwood J."/>
            <person name="Gundlach H."/>
            <person name="Henrissat B."/>
            <person name="Napoli C."/>
            <person name="McDonald S.M."/>
            <person name="Parker M.S."/>
            <person name="Rombauts S."/>
            <person name="Salamov A."/>
            <person name="Von Dassow P."/>
            <person name="Badger J.H."/>
            <person name="Coutinho P.M."/>
            <person name="Demir E."/>
            <person name="Dubchak I."/>
            <person name="Gentemann C."/>
            <person name="Eikrem W."/>
            <person name="Gready J.E."/>
            <person name="John U."/>
            <person name="Lanier W."/>
            <person name="Lindquist E.A."/>
            <person name="Lucas S."/>
            <person name="Mayer K.F."/>
            <person name="Moreau H."/>
            <person name="Not F."/>
            <person name="Otillar R."/>
            <person name="Panaud O."/>
            <person name="Pangilinan J."/>
            <person name="Paulsen I."/>
            <person name="Piegu B."/>
            <person name="Poliakov A."/>
            <person name="Robbens S."/>
            <person name="Schmutz J."/>
            <person name="Toulza E."/>
            <person name="Wyss T."/>
            <person name="Zelensky A."/>
            <person name="Zhou K."/>
            <person name="Armbrust E.V."/>
            <person name="Bhattacharya D."/>
            <person name="Goodenough U.W."/>
            <person name="Van de Peer Y."/>
            <person name="Grigoriev I.V."/>
        </authorList>
    </citation>
    <scope>NUCLEOTIDE SEQUENCE [LARGE SCALE GENOMIC DNA]</scope>
    <source>
        <strain evidence="7 8">CCMP1545</strain>
    </source>
</reference>
<dbReference type="PANTHER" id="PTHR14003">
    <property type="entry name" value="TRANSCRIPTIONAL REPRESSOR PROTEIN YY"/>
    <property type="match status" value="1"/>
</dbReference>
<dbReference type="PROSITE" id="PS50157">
    <property type="entry name" value="ZINC_FINGER_C2H2_2"/>
    <property type="match status" value="4"/>
</dbReference>
<organism evidence="8">
    <name type="scientific">Micromonas pusilla (strain CCMP1545)</name>
    <name type="common">Picoplanktonic green alga</name>
    <dbReference type="NCBI Taxonomy" id="564608"/>
    <lineage>
        <taxon>Eukaryota</taxon>
        <taxon>Viridiplantae</taxon>
        <taxon>Chlorophyta</taxon>
        <taxon>Mamiellophyceae</taxon>
        <taxon>Mamiellales</taxon>
        <taxon>Mamiellaceae</taxon>
        <taxon>Micromonas</taxon>
    </lineage>
</organism>
<dbReference type="Pfam" id="PF13912">
    <property type="entry name" value="zf-C2H2_6"/>
    <property type="match status" value="1"/>
</dbReference>
<evidence type="ECO:0000256" key="5">
    <source>
        <dbReference type="PROSITE-ProRule" id="PRU00042"/>
    </source>
</evidence>
<accession>C1N290</accession>
<evidence type="ECO:0000313" key="8">
    <source>
        <dbReference type="Proteomes" id="UP000001876"/>
    </source>
</evidence>
<dbReference type="FunFam" id="3.30.160.60:FF:000125">
    <property type="entry name" value="Putative zinc finger protein 143"/>
    <property type="match status" value="1"/>
</dbReference>
<dbReference type="PANTHER" id="PTHR14003:SF19">
    <property type="entry name" value="YY2 TRANSCRIPTION FACTOR"/>
    <property type="match status" value="1"/>
</dbReference>
<feature type="domain" description="C2H2-type" evidence="6">
    <location>
        <begin position="118"/>
        <end position="147"/>
    </location>
</feature>
<feature type="domain" description="C2H2-type" evidence="6">
    <location>
        <begin position="5"/>
        <end position="32"/>
    </location>
</feature>
<evidence type="ECO:0000259" key="6">
    <source>
        <dbReference type="PROSITE" id="PS50157"/>
    </source>
</evidence>
<dbReference type="EMBL" id="GG663745">
    <property type="protein sequence ID" value="EEH53962.1"/>
    <property type="molecule type" value="Genomic_DNA"/>
</dbReference>
<dbReference type="KEGG" id="mpp:MICPUCDRAFT_51893"/>
<dbReference type="GO" id="GO:0008270">
    <property type="term" value="F:zinc ion binding"/>
    <property type="evidence" value="ECO:0007669"/>
    <property type="project" value="UniProtKB-KW"/>
</dbReference>
<keyword evidence="3 5" id="KW-0863">Zinc-finger</keyword>
<dbReference type="OrthoDB" id="1750190at2759"/>
<keyword evidence="1" id="KW-0479">Metal-binding</keyword>
<dbReference type="GeneID" id="9687689"/>
<proteinExistence type="predicted"/>
<dbReference type="InterPro" id="IPR036236">
    <property type="entry name" value="Znf_C2H2_sf"/>
</dbReference>
<keyword evidence="2" id="KW-0677">Repeat</keyword>
<dbReference type="Gene3D" id="3.30.160.60">
    <property type="entry name" value="Classic Zinc Finger"/>
    <property type="match status" value="4"/>
</dbReference>
<dbReference type="GO" id="GO:0000981">
    <property type="term" value="F:DNA-binding transcription factor activity, RNA polymerase II-specific"/>
    <property type="evidence" value="ECO:0007669"/>
    <property type="project" value="TreeGrafter"/>
</dbReference>
<evidence type="ECO:0000256" key="1">
    <source>
        <dbReference type="ARBA" id="ARBA00022723"/>
    </source>
</evidence>
<feature type="domain" description="C2H2-type" evidence="6">
    <location>
        <begin position="33"/>
        <end position="62"/>
    </location>
</feature>
<dbReference type="PROSITE" id="PS00028">
    <property type="entry name" value="ZINC_FINGER_C2H2_1"/>
    <property type="match status" value="4"/>
</dbReference>
<dbReference type="OMA" id="STLCVHI"/>
<keyword evidence="4" id="KW-0862">Zinc</keyword>
<dbReference type="SMART" id="SM00355">
    <property type="entry name" value="ZnF_C2H2"/>
    <property type="match status" value="4"/>
</dbReference>
<dbReference type="SUPFAM" id="SSF57667">
    <property type="entry name" value="beta-beta-alpha zinc fingers"/>
    <property type="match status" value="3"/>
</dbReference>
<name>C1N290_MICPC</name>
<dbReference type="Pfam" id="PF00096">
    <property type="entry name" value="zf-C2H2"/>
    <property type="match status" value="1"/>
</dbReference>
<dbReference type="GO" id="GO:0031519">
    <property type="term" value="C:PcG protein complex"/>
    <property type="evidence" value="ECO:0007669"/>
    <property type="project" value="TreeGrafter"/>
</dbReference>
<feature type="domain" description="C2H2-type" evidence="6">
    <location>
        <begin position="148"/>
        <end position="173"/>
    </location>
</feature>
<evidence type="ECO:0000256" key="4">
    <source>
        <dbReference type="ARBA" id="ARBA00022833"/>
    </source>
</evidence>
<dbReference type="InterPro" id="IPR013087">
    <property type="entry name" value="Znf_C2H2_type"/>
</dbReference>
<keyword evidence="8" id="KW-1185">Reference proteome</keyword>
<dbReference type="Proteomes" id="UP000001876">
    <property type="component" value="Unassembled WGS sequence"/>
</dbReference>
<dbReference type="GO" id="GO:0000978">
    <property type="term" value="F:RNA polymerase II cis-regulatory region sequence-specific DNA binding"/>
    <property type="evidence" value="ECO:0007669"/>
    <property type="project" value="TreeGrafter"/>
</dbReference>
<evidence type="ECO:0000256" key="3">
    <source>
        <dbReference type="ARBA" id="ARBA00022771"/>
    </source>
</evidence>
<protein>
    <submittedName>
        <fullName evidence="7">Predicted protein</fullName>
    </submittedName>
</protein>
<evidence type="ECO:0000256" key="2">
    <source>
        <dbReference type="ARBA" id="ARBA00022737"/>
    </source>
</evidence>
<dbReference type="eggNOG" id="KOG1721">
    <property type="taxonomic scope" value="Eukaryota"/>
</dbReference>